<evidence type="ECO:0000256" key="1">
    <source>
        <dbReference type="ARBA" id="ARBA00022517"/>
    </source>
</evidence>
<dbReference type="GO" id="GO:0042254">
    <property type="term" value="P:ribosome biogenesis"/>
    <property type="evidence" value="ECO:0007669"/>
    <property type="project" value="UniProtKB-KW"/>
</dbReference>
<dbReference type="Proteomes" id="UP000198619">
    <property type="component" value="Unassembled WGS sequence"/>
</dbReference>
<evidence type="ECO:0000313" key="8">
    <source>
        <dbReference type="Proteomes" id="UP000198619"/>
    </source>
</evidence>
<keyword evidence="1" id="KW-0690">Ribosome biogenesis</keyword>
<dbReference type="InterPro" id="IPR036764">
    <property type="entry name" value="Peptidase_Prp_sf"/>
</dbReference>
<keyword evidence="8" id="KW-1185">Reference proteome</keyword>
<dbReference type="GO" id="GO:0008234">
    <property type="term" value="F:cysteine-type peptidase activity"/>
    <property type="evidence" value="ECO:0007669"/>
    <property type="project" value="UniProtKB-KW"/>
</dbReference>
<evidence type="ECO:0000313" key="7">
    <source>
        <dbReference type="EMBL" id="SFB16464.1"/>
    </source>
</evidence>
<reference evidence="7 8" key="1">
    <citation type="submission" date="2016-10" db="EMBL/GenBank/DDBJ databases">
        <authorList>
            <person name="de Groot N.N."/>
        </authorList>
    </citation>
    <scope>NUCLEOTIDE SEQUENCE [LARGE SCALE GENOMIC DNA]</scope>
    <source>
        <strain evidence="7 8">DSM 12271</strain>
    </source>
</reference>
<sequence>MIKAKFLKKNDKLVAVTLKGHSGYAEEGSDIVCAAATTLSCTIGDGIVNVLEVKANCSANEGEIYIDLNGNSASEIQQCQVLMKTLHLGLKNLELIYGMYIKVDEEEV</sequence>
<keyword evidence="3" id="KW-0378">Hydrolase</keyword>
<dbReference type="STRING" id="84698.SAMN04488528_10158"/>
<dbReference type="CDD" id="cd16332">
    <property type="entry name" value="Prp-like"/>
    <property type="match status" value="1"/>
</dbReference>
<proteinExistence type="inferred from homology"/>
<evidence type="ECO:0000256" key="5">
    <source>
        <dbReference type="ARBA" id="ARBA00044503"/>
    </source>
</evidence>
<dbReference type="PANTHER" id="PTHR39178">
    <property type="entry name" value="HYPOTHETICAL RIBOSOME-ASSOCIATED PROTEIN"/>
    <property type="match status" value="1"/>
</dbReference>
<dbReference type="SUPFAM" id="SSF118010">
    <property type="entry name" value="TM1457-like"/>
    <property type="match status" value="1"/>
</dbReference>
<gene>
    <name evidence="7" type="ORF">SAMN04488528_10158</name>
</gene>
<protein>
    <recommendedName>
        <fullName evidence="6">Ribosomal processing cysteine protease Prp</fullName>
    </recommendedName>
</protein>
<organism evidence="7 8">
    <name type="scientific">Clostridium frigidicarnis</name>
    <dbReference type="NCBI Taxonomy" id="84698"/>
    <lineage>
        <taxon>Bacteria</taxon>
        <taxon>Bacillati</taxon>
        <taxon>Bacillota</taxon>
        <taxon>Clostridia</taxon>
        <taxon>Eubacteriales</taxon>
        <taxon>Clostridiaceae</taxon>
        <taxon>Clostridium</taxon>
    </lineage>
</organism>
<evidence type="ECO:0000256" key="6">
    <source>
        <dbReference type="ARBA" id="ARBA00044538"/>
    </source>
</evidence>
<evidence type="ECO:0000256" key="3">
    <source>
        <dbReference type="ARBA" id="ARBA00022801"/>
    </source>
</evidence>
<dbReference type="GO" id="GO:0006508">
    <property type="term" value="P:proteolysis"/>
    <property type="evidence" value="ECO:0007669"/>
    <property type="project" value="UniProtKB-KW"/>
</dbReference>
<dbReference type="AlphaFoldDB" id="A0A1I0YT38"/>
<dbReference type="Gene3D" id="3.30.70.1490">
    <property type="entry name" value="Cysteine protease Prp"/>
    <property type="match status" value="1"/>
</dbReference>
<comment type="similarity">
    <text evidence="5">Belongs to the Prp family.</text>
</comment>
<dbReference type="InterPro" id="IPR007422">
    <property type="entry name" value="Peptidase_Prp"/>
</dbReference>
<name>A0A1I0YT38_9CLOT</name>
<keyword evidence="4" id="KW-0788">Thiol protease</keyword>
<dbReference type="RefSeq" id="WP_090041260.1">
    <property type="nucleotide sequence ID" value="NZ_FOKI01000015.1"/>
</dbReference>
<keyword evidence="2" id="KW-0645">Protease</keyword>
<dbReference type="Pfam" id="PF04327">
    <property type="entry name" value="Peptidase_Prp"/>
    <property type="match status" value="1"/>
</dbReference>
<dbReference type="PANTHER" id="PTHR39178:SF1">
    <property type="entry name" value="RIBOSOMAL-PROCESSING CYSTEINE PROTEASE PRP"/>
    <property type="match status" value="1"/>
</dbReference>
<evidence type="ECO:0000256" key="4">
    <source>
        <dbReference type="ARBA" id="ARBA00022807"/>
    </source>
</evidence>
<accession>A0A1I0YT38</accession>
<evidence type="ECO:0000256" key="2">
    <source>
        <dbReference type="ARBA" id="ARBA00022670"/>
    </source>
</evidence>
<dbReference type="EMBL" id="FOKI01000015">
    <property type="protein sequence ID" value="SFB16464.1"/>
    <property type="molecule type" value="Genomic_DNA"/>
</dbReference>
<dbReference type="OrthoDB" id="48998at2"/>